<evidence type="ECO:0000313" key="1">
    <source>
        <dbReference type="EMBL" id="MFL1731782.1"/>
    </source>
</evidence>
<name>A0ABW8U6S4_9GAMM</name>
<proteinExistence type="predicted"/>
<gene>
    <name evidence="1" type="ORF">ACJHVH_02025</name>
</gene>
<protein>
    <submittedName>
        <fullName evidence="1">Uncharacterized protein</fullName>
    </submittedName>
</protein>
<dbReference type="Proteomes" id="UP001624684">
    <property type="component" value="Unassembled WGS sequence"/>
</dbReference>
<organism evidence="1 2">
    <name type="scientific">Moraxella oculi</name>
    <dbReference type="NCBI Taxonomy" id="2940516"/>
    <lineage>
        <taxon>Bacteria</taxon>
        <taxon>Pseudomonadati</taxon>
        <taxon>Pseudomonadota</taxon>
        <taxon>Gammaproteobacteria</taxon>
        <taxon>Moraxellales</taxon>
        <taxon>Moraxellaceae</taxon>
        <taxon>Moraxella</taxon>
    </lineage>
</organism>
<keyword evidence="2" id="KW-1185">Reference proteome</keyword>
<reference evidence="1 2" key="1">
    <citation type="submission" date="2024-11" db="EMBL/GenBank/DDBJ databases">
        <title>First Report of Moraxella oculi in Brazil in an Infectious Bovine Keratoconjunctivitis Outbreak.</title>
        <authorList>
            <person name="Carvalho C.V."/>
            <person name="Domingues R."/>
            <person name="Coutinho C."/>
            <person name="Honorio N.T.B.S."/>
            <person name="Faza D.R.L.R."/>
            <person name="Carvalho W.A."/>
            <person name="Machado A.B.F."/>
            <person name="Martins M.F."/>
            <person name="Gaspar E.B."/>
        </authorList>
    </citation>
    <scope>NUCLEOTIDE SEQUENCE [LARGE SCALE GENOMIC DNA]</scope>
    <source>
        <strain evidence="1 2">2117LE</strain>
    </source>
</reference>
<evidence type="ECO:0000313" key="2">
    <source>
        <dbReference type="Proteomes" id="UP001624684"/>
    </source>
</evidence>
<sequence>MRFFYHLALKHQHNPLFALKIVHLISGAKIMASTKELLIMKFPIGLDARIGKNMGFLKYPLIKKELIKSNNNAGNKKTEANASSQGR</sequence>
<comment type="caution">
    <text evidence="1">The sequence shown here is derived from an EMBL/GenBank/DDBJ whole genome shotgun (WGS) entry which is preliminary data.</text>
</comment>
<accession>A0ABW8U6S4</accession>
<dbReference type="RefSeq" id="WP_249098120.1">
    <property type="nucleotide sequence ID" value="NZ_JAMBAQ010000002.1"/>
</dbReference>
<dbReference type="EMBL" id="JBJJXE010000002">
    <property type="protein sequence ID" value="MFL1731782.1"/>
    <property type="molecule type" value="Genomic_DNA"/>
</dbReference>